<keyword evidence="2" id="KW-1185">Reference proteome</keyword>
<accession>A0ABU1NFE7</accession>
<name>A0ABU1NFE7_9BURK</name>
<dbReference type="NCBIfam" id="TIGR03696">
    <property type="entry name" value="Rhs_assc_core"/>
    <property type="match status" value="1"/>
</dbReference>
<comment type="caution">
    <text evidence="1">The sequence shown here is derived from an EMBL/GenBank/DDBJ whole genome shotgun (WGS) entry which is preliminary data.</text>
</comment>
<dbReference type="Proteomes" id="UP001184230">
    <property type="component" value="Unassembled WGS sequence"/>
</dbReference>
<sequence length="471" mass="50115">MARRLLHDHELRRGNRPSAILENGSVNLASYAYDDLGRRTTVTLGNGTTIQRTYDNQGALATLKNFLASPSQEVQYAYTRNQVRELKSVNWTNDLYQWSGASPGTKSYASNGLNQYTAVAGTAQTYDANGNLTGDGTWSYGYDLDNRLKTASKTGTAASLAYDAEGRLRQTAIGTATTNLLYDAANLVAEYDAAGTTLQRRYVHGPGTDEPIVWYEGAGTTAKNWLYADHLGSIVATANATGASTGIYSYGPYGEPNTMTGPRFRYTGQQLIGELGLYYYKARFYSPGLGRFLQTDPIGYKDDVNLYAYVGNNAANRTDPSGFIARQAVELAAGLGGAISSGWSASVAALKNEPLVDTALKSVEGLNPTIGASVGTGVKALGVAEGALKGVTPFAETAFKTAHYASRLEVAGVNIAHAETAVANEIKAMRGNLAADADVVGRLIVDGVELEYRARLLPSGTVNVGTLFPVK</sequence>
<proteinExistence type="predicted"/>
<protein>
    <submittedName>
        <fullName evidence="1">RHS repeat-associated protein</fullName>
    </submittedName>
</protein>
<reference evidence="1 2" key="1">
    <citation type="submission" date="2023-07" db="EMBL/GenBank/DDBJ databases">
        <title>Sorghum-associated microbial communities from plants grown in Nebraska, USA.</title>
        <authorList>
            <person name="Schachtman D."/>
        </authorList>
    </citation>
    <scope>NUCLEOTIDE SEQUENCE [LARGE SCALE GENOMIC DNA]</scope>
    <source>
        <strain evidence="1 2">DS1781</strain>
    </source>
</reference>
<dbReference type="InterPro" id="IPR022385">
    <property type="entry name" value="Rhs_assc_core"/>
</dbReference>
<dbReference type="InterPro" id="IPR050708">
    <property type="entry name" value="T6SS_VgrG/RHS"/>
</dbReference>
<dbReference type="PANTHER" id="PTHR32305">
    <property type="match status" value="1"/>
</dbReference>
<dbReference type="Gene3D" id="2.180.10.10">
    <property type="entry name" value="RHS repeat-associated core"/>
    <property type="match status" value="1"/>
</dbReference>
<gene>
    <name evidence="1" type="ORF">J2739_002899</name>
</gene>
<dbReference type="PANTHER" id="PTHR32305:SF15">
    <property type="entry name" value="PROTEIN RHSA-RELATED"/>
    <property type="match status" value="1"/>
</dbReference>
<organism evidence="1 2">
    <name type="scientific">Variovorax soli</name>
    <dbReference type="NCBI Taxonomy" id="376815"/>
    <lineage>
        <taxon>Bacteria</taxon>
        <taxon>Pseudomonadati</taxon>
        <taxon>Pseudomonadota</taxon>
        <taxon>Betaproteobacteria</taxon>
        <taxon>Burkholderiales</taxon>
        <taxon>Comamonadaceae</taxon>
        <taxon>Variovorax</taxon>
    </lineage>
</organism>
<dbReference type="EMBL" id="JAVDRF010000005">
    <property type="protein sequence ID" value="MDR6537126.1"/>
    <property type="molecule type" value="Genomic_DNA"/>
</dbReference>
<evidence type="ECO:0000313" key="1">
    <source>
        <dbReference type="EMBL" id="MDR6537126.1"/>
    </source>
</evidence>
<evidence type="ECO:0000313" key="2">
    <source>
        <dbReference type="Proteomes" id="UP001184230"/>
    </source>
</evidence>